<protein>
    <submittedName>
        <fullName evidence="2">Uncharacterized protein</fullName>
    </submittedName>
</protein>
<sequence>MFEMITLIILCTAPTSWWVESTIGPALHWCWCGARPMSITLVAKVGEWCQSPSVHFLSLSLAPFLVVRICSWEIRTPSKVPPYIAIFYDFFFFALFLPLDLKLKSHILFLSNLFKKLYRFELQHQTVKRQLPKHFQ</sequence>
<feature type="chain" id="PRO_5024942589" evidence="1">
    <location>
        <begin position="19"/>
        <end position="136"/>
    </location>
</feature>
<keyword evidence="1" id="KW-0732">Signal</keyword>
<gene>
    <name evidence="2" type="ORF">BDV41DRAFT_375683</name>
</gene>
<dbReference type="Proteomes" id="UP000325433">
    <property type="component" value="Unassembled WGS sequence"/>
</dbReference>
<keyword evidence="3" id="KW-1185">Reference proteome</keyword>
<evidence type="ECO:0000313" key="2">
    <source>
        <dbReference type="EMBL" id="KAE8318410.1"/>
    </source>
</evidence>
<evidence type="ECO:0000313" key="3">
    <source>
        <dbReference type="Proteomes" id="UP000325433"/>
    </source>
</evidence>
<proteinExistence type="predicted"/>
<accession>A0A5N6WG29</accession>
<name>A0A5N6WG29_9EURO</name>
<dbReference type="AlphaFoldDB" id="A0A5N6WG29"/>
<evidence type="ECO:0000256" key="1">
    <source>
        <dbReference type="SAM" id="SignalP"/>
    </source>
</evidence>
<reference evidence="3" key="1">
    <citation type="submission" date="2019-04" db="EMBL/GenBank/DDBJ databases">
        <title>Friends and foes A comparative genomics studyof 23 Aspergillus species from section Flavi.</title>
        <authorList>
            <consortium name="DOE Joint Genome Institute"/>
            <person name="Kjaerbolling I."/>
            <person name="Vesth T."/>
            <person name="Frisvad J.C."/>
            <person name="Nybo J.L."/>
            <person name="Theobald S."/>
            <person name="Kildgaard S."/>
            <person name="Isbrandt T."/>
            <person name="Kuo A."/>
            <person name="Sato A."/>
            <person name="Lyhne E.K."/>
            <person name="Kogle M.E."/>
            <person name="Wiebenga A."/>
            <person name="Kun R.S."/>
            <person name="Lubbers R.J."/>
            <person name="Makela M.R."/>
            <person name="Barry K."/>
            <person name="Chovatia M."/>
            <person name="Clum A."/>
            <person name="Daum C."/>
            <person name="Haridas S."/>
            <person name="He G."/>
            <person name="LaButti K."/>
            <person name="Lipzen A."/>
            <person name="Mondo S."/>
            <person name="Riley R."/>
            <person name="Salamov A."/>
            <person name="Simmons B.A."/>
            <person name="Magnuson J.K."/>
            <person name="Henrissat B."/>
            <person name="Mortensen U.H."/>
            <person name="Larsen T.O."/>
            <person name="Devries R.P."/>
            <person name="Grigoriev I.V."/>
            <person name="Machida M."/>
            <person name="Baker S.E."/>
            <person name="Andersen M.R."/>
        </authorList>
    </citation>
    <scope>NUCLEOTIDE SEQUENCE [LARGE SCALE GENOMIC DNA]</scope>
    <source>
        <strain evidence="3">CBS 130015</strain>
    </source>
</reference>
<dbReference type="EMBL" id="ML738297">
    <property type="protein sequence ID" value="KAE8318410.1"/>
    <property type="molecule type" value="Genomic_DNA"/>
</dbReference>
<organism evidence="2 3">
    <name type="scientific">Aspergillus transmontanensis</name>
    <dbReference type="NCBI Taxonomy" id="1034304"/>
    <lineage>
        <taxon>Eukaryota</taxon>
        <taxon>Fungi</taxon>
        <taxon>Dikarya</taxon>
        <taxon>Ascomycota</taxon>
        <taxon>Pezizomycotina</taxon>
        <taxon>Eurotiomycetes</taxon>
        <taxon>Eurotiomycetidae</taxon>
        <taxon>Eurotiales</taxon>
        <taxon>Aspergillaceae</taxon>
        <taxon>Aspergillus</taxon>
        <taxon>Aspergillus subgen. Circumdati</taxon>
    </lineage>
</organism>
<feature type="signal peptide" evidence="1">
    <location>
        <begin position="1"/>
        <end position="18"/>
    </location>
</feature>